<organism evidence="2 3">
    <name type="scientific">Ophiocordyceps polyrhachis-furcata BCC 54312</name>
    <dbReference type="NCBI Taxonomy" id="1330021"/>
    <lineage>
        <taxon>Eukaryota</taxon>
        <taxon>Fungi</taxon>
        <taxon>Dikarya</taxon>
        <taxon>Ascomycota</taxon>
        <taxon>Pezizomycotina</taxon>
        <taxon>Sordariomycetes</taxon>
        <taxon>Hypocreomycetidae</taxon>
        <taxon>Hypocreales</taxon>
        <taxon>Ophiocordycipitaceae</taxon>
        <taxon>Ophiocordyceps</taxon>
    </lineage>
</organism>
<dbReference type="AlphaFoldDB" id="A0A367LFK5"/>
<feature type="region of interest" description="Disordered" evidence="1">
    <location>
        <begin position="78"/>
        <end position="100"/>
    </location>
</feature>
<feature type="compositionally biased region" description="Basic and acidic residues" evidence="1">
    <location>
        <begin position="1"/>
        <end position="11"/>
    </location>
</feature>
<name>A0A367LFK5_9HYPO</name>
<feature type="region of interest" description="Disordered" evidence="1">
    <location>
        <begin position="286"/>
        <end position="307"/>
    </location>
</feature>
<accession>A0A367LFK5</accession>
<comment type="caution">
    <text evidence="2">The sequence shown here is derived from an EMBL/GenBank/DDBJ whole genome shotgun (WGS) entry which is preliminary data.</text>
</comment>
<reference evidence="2 3" key="1">
    <citation type="journal article" date="2015" name="BMC Genomics">
        <title>Insights from the genome of Ophiocordyceps polyrhachis-furcata to pathogenicity and host specificity in insect fungi.</title>
        <authorList>
            <person name="Wichadakul D."/>
            <person name="Kobmoo N."/>
            <person name="Ingsriswang S."/>
            <person name="Tangphatsornruang S."/>
            <person name="Chantasingh D."/>
            <person name="Luangsa-ard J.J."/>
            <person name="Eurwilaichitr L."/>
        </authorList>
    </citation>
    <scope>NUCLEOTIDE SEQUENCE [LARGE SCALE GENOMIC DNA]</scope>
    <source>
        <strain evidence="2 3">BCC 54312</strain>
    </source>
</reference>
<protein>
    <submittedName>
        <fullName evidence="2">Uncharacterized protein</fullName>
    </submittedName>
</protein>
<dbReference type="EMBL" id="LKCN02000007">
    <property type="protein sequence ID" value="RCI13203.1"/>
    <property type="molecule type" value="Genomic_DNA"/>
</dbReference>
<dbReference type="Proteomes" id="UP000253664">
    <property type="component" value="Unassembled WGS sequence"/>
</dbReference>
<evidence type="ECO:0000256" key="1">
    <source>
        <dbReference type="SAM" id="MobiDB-lite"/>
    </source>
</evidence>
<keyword evidence="3" id="KW-1185">Reference proteome</keyword>
<evidence type="ECO:0000313" key="3">
    <source>
        <dbReference type="Proteomes" id="UP000253664"/>
    </source>
</evidence>
<sequence length="334" mass="36517">MAAAERGKEMEGGWGRAVGQSDVVHPRTHRGLGGDELRRANRRQLQEAVARSILPLANVLCNSDGSSPHRSNPFGWNASCESARAPPPSRKGWTGPEANEGASARSATSLLFNTAESASLFFFFCSITRASWQAFIRSLANPTDYSSLFCQPAQMHGGGNWLAHVYSLLGWSGARHSVSRSALETMAVDAAWRLQETDFGEYRVHYTQLSVHICALVEQSSISALPHQQLLPMSGASRDDLHQYLFESIDCARSVSSPSLPLLRGSDSVMTNRGCFCGPPSHLQTSRRRGRIRDPGLRYPASSEHSSRDLAGPFCVPLQREGRVPGRMGESCFE</sequence>
<feature type="region of interest" description="Disordered" evidence="1">
    <location>
        <begin position="1"/>
        <end position="34"/>
    </location>
</feature>
<gene>
    <name evidence="2" type="ORF">L249_1175</name>
</gene>
<evidence type="ECO:0000313" key="2">
    <source>
        <dbReference type="EMBL" id="RCI13203.1"/>
    </source>
</evidence>
<proteinExistence type="predicted"/>